<dbReference type="AlphaFoldDB" id="K9VBF8"/>
<evidence type="ECO:0000313" key="1">
    <source>
        <dbReference type="EMBL" id="AFZ05448.1"/>
    </source>
</evidence>
<dbReference type="NCBIfam" id="TIGR03984">
    <property type="entry name" value="CRISPR-associated protein Csx19"/>
    <property type="match status" value="1"/>
</dbReference>
<dbReference type="OrthoDB" id="5510326at2"/>
<proteinExistence type="predicted"/>
<dbReference type="KEGG" id="oni:Osc7112_0871"/>
<sequence length="195" mass="22721">MSEDRELPIISFKDDDDLRSWLKSQAPSVSAQTPYLLAHAEDGIIWGRFDNEKLTTAEKIFHKPDFKVDLPELRLLTLQQCRLFGLNGEILLWRISETKFKWRFIGNPNEYKIPESQILWGTNGIKRNNFTLLWDGSQGLKHAVPFADIELNGDRLVKPVRLLVHHYIKYEEETGLARIYLSRLVDLTTKQEIKS</sequence>
<evidence type="ECO:0000313" key="2">
    <source>
        <dbReference type="Proteomes" id="UP000010478"/>
    </source>
</evidence>
<name>K9VBF8_9CYAN</name>
<gene>
    <name evidence="1" type="ORF">Osc7112_0871</name>
</gene>
<dbReference type="RefSeq" id="WP_015174776.1">
    <property type="nucleotide sequence ID" value="NC_019729.1"/>
</dbReference>
<reference evidence="1 2" key="1">
    <citation type="submission" date="2012-05" db="EMBL/GenBank/DDBJ databases">
        <title>Finished chromosome of genome of Oscillatoria sp. PCC 7112.</title>
        <authorList>
            <consortium name="US DOE Joint Genome Institute"/>
            <person name="Gugger M."/>
            <person name="Coursin T."/>
            <person name="Rippka R."/>
            <person name="Tandeau De Marsac N."/>
            <person name="Huntemann M."/>
            <person name="Wei C.-L."/>
            <person name="Han J."/>
            <person name="Detter J.C."/>
            <person name="Han C."/>
            <person name="Tapia R."/>
            <person name="Davenport K."/>
            <person name="Daligault H."/>
            <person name="Erkkila T."/>
            <person name="Gu W."/>
            <person name="Munk A.C.C."/>
            <person name="Teshima H."/>
            <person name="Xu Y."/>
            <person name="Chain P."/>
            <person name="Chen A."/>
            <person name="Krypides N."/>
            <person name="Mavromatis K."/>
            <person name="Markowitz V."/>
            <person name="Szeto E."/>
            <person name="Ivanova N."/>
            <person name="Mikhailova N."/>
            <person name="Ovchinnikova G."/>
            <person name="Pagani I."/>
            <person name="Pati A."/>
            <person name="Goodwin L."/>
            <person name="Peters L."/>
            <person name="Pitluck S."/>
            <person name="Woyke T."/>
            <person name="Kerfeld C."/>
        </authorList>
    </citation>
    <scope>NUCLEOTIDE SEQUENCE [LARGE SCALE GENOMIC DNA]</scope>
    <source>
        <strain evidence="1 2">PCC 7112</strain>
    </source>
</reference>
<dbReference type="STRING" id="179408.Osc7112_0871"/>
<protein>
    <recommendedName>
        <fullName evidence="3">CRISPR-associated protein, TIGR03984 family</fullName>
    </recommendedName>
</protein>
<accession>K9VBF8</accession>
<dbReference type="eggNOG" id="ENOG503281V">
    <property type="taxonomic scope" value="Bacteria"/>
</dbReference>
<evidence type="ECO:0008006" key="3">
    <source>
        <dbReference type="Google" id="ProtNLM"/>
    </source>
</evidence>
<dbReference type="EMBL" id="CP003614">
    <property type="protein sequence ID" value="AFZ05448.1"/>
    <property type="molecule type" value="Genomic_DNA"/>
</dbReference>
<organism evidence="1 2">
    <name type="scientific">Phormidium nigroviride PCC 7112</name>
    <dbReference type="NCBI Taxonomy" id="179408"/>
    <lineage>
        <taxon>Bacteria</taxon>
        <taxon>Bacillati</taxon>
        <taxon>Cyanobacteriota</taxon>
        <taxon>Cyanophyceae</taxon>
        <taxon>Oscillatoriophycideae</taxon>
        <taxon>Oscillatoriales</taxon>
        <taxon>Oscillatoriaceae</taxon>
        <taxon>Phormidium</taxon>
    </lineage>
</organism>
<dbReference type="HOGENOM" id="CLU_1452018_0_0_3"/>
<keyword evidence="2" id="KW-1185">Reference proteome</keyword>
<dbReference type="Proteomes" id="UP000010478">
    <property type="component" value="Chromosome"/>
</dbReference>
<dbReference type="InterPro" id="IPR023815">
    <property type="entry name" value="CRISPR-assoc_Csx19"/>
</dbReference>